<evidence type="ECO:0000313" key="2">
    <source>
        <dbReference type="EMBL" id="KAK9952052.1"/>
    </source>
</evidence>
<evidence type="ECO:0000259" key="1">
    <source>
        <dbReference type="Pfam" id="PF04970"/>
    </source>
</evidence>
<protein>
    <recommendedName>
        <fullName evidence="1">LRAT domain-containing protein</fullName>
    </recommendedName>
</protein>
<organism evidence="2 3">
    <name type="scientific">Culter alburnus</name>
    <name type="common">Topmouth culter</name>
    <dbReference type="NCBI Taxonomy" id="194366"/>
    <lineage>
        <taxon>Eukaryota</taxon>
        <taxon>Metazoa</taxon>
        <taxon>Chordata</taxon>
        <taxon>Craniata</taxon>
        <taxon>Vertebrata</taxon>
        <taxon>Euteleostomi</taxon>
        <taxon>Actinopterygii</taxon>
        <taxon>Neopterygii</taxon>
        <taxon>Teleostei</taxon>
        <taxon>Ostariophysi</taxon>
        <taxon>Cypriniformes</taxon>
        <taxon>Xenocyprididae</taxon>
        <taxon>Xenocypridinae</taxon>
        <taxon>Culter</taxon>
    </lineage>
</organism>
<evidence type="ECO:0000313" key="3">
    <source>
        <dbReference type="Proteomes" id="UP001479290"/>
    </source>
</evidence>
<dbReference type="EMBL" id="JAWDJR010000024">
    <property type="protein sequence ID" value="KAK9952052.1"/>
    <property type="molecule type" value="Genomic_DNA"/>
</dbReference>
<keyword evidence="3" id="KW-1185">Reference proteome</keyword>
<sequence>MIMWNEILFLLDGTHKNFDLIEKNDTGIPSQLTTGDLLLRKIYASGPYHVGIYSGKYVLEFTAPENSKFCDRITSFSSNSQSGTVNMKSVKNFIANKPYHVLRLRNAIPQNFSDLVEAHMEYDGVYHPLVNNCLHFALRLLEVGKRLPQQRDEEIGMDDLEERAALTDSQQHGTEVN</sequence>
<reference evidence="2 3" key="1">
    <citation type="submission" date="2024-05" db="EMBL/GenBank/DDBJ databases">
        <title>A high-quality chromosomal-level genome assembly of Topmouth culter (Culter alburnus).</title>
        <authorList>
            <person name="Zhao H."/>
        </authorList>
    </citation>
    <scope>NUCLEOTIDE SEQUENCE [LARGE SCALE GENOMIC DNA]</scope>
    <source>
        <strain evidence="2">CATC2023</strain>
        <tissue evidence="2">Muscle</tissue>
    </source>
</reference>
<gene>
    <name evidence="2" type="ORF">ABG768_017912</name>
</gene>
<proteinExistence type="predicted"/>
<dbReference type="Gene3D" id="3.90.1720.10">
    <property type="entry name" value="endopeptidase domain like (from Nostoc punctiforme)"/>
    <property type="match status" value="1"/>
</dbReference>
<feature type="domain" description="LRAT" evidence="1">
    <location>
        <begin position="33"/>
        <end position="140"/>
    </location>
</feature>
<dbReference type="InterPro" id="IPR007053">
    <property type="entry name" value="LRAT_dom"/>
</dbReference>
<accession>A0AAW1YT96</accession>
<dbReference type="Pfam" id="PF04970">
    <property type="entry name" value="LRAT"/>
    <property type="match status" value="1"/>
</dbReference>
<comment type="caution">
    <text evidence="2">The sequence shown here is derived from an EMBL/GenBank/DDBJ whole genome shotgun (WGS) entry which is preliminary data.</text>
</comment>
<dbReference type="AlphaFoldDB" id="A0AAW1YT96"/>
<name>A0AAW1YT96_CULAL</name>
<dbReference type="Proteomes" id="UP001479290">
    <property type="component" value="Unassembled WGS sequence"/>
</dbReference>